<organism evidence="6 7">
    <name type="scientific">Exidia glandulosa HHB12029</name>
    <dbReference type="NCBI Taxonomy" id="1314781"/>
    <lineage>
        <taxon>Eukaryota</taxon>
        <taxon>Fungi</taxon>
        <taxon>Dikarya</taxon>
        <taxon>Basidiomycota</taxon>
        <taxon>Agaricomycotina</taxon>
        <taxon>Agaricomycetes</taxon>
        <taxon>Auriculariales</taxon>
        <taxon>Exidiaceae</taxon>
        <taxon>Exidia</taxon>
    </lineage>
</organism>
<dbReference type="Pfam" id="PF01753">
    <property type="entry name" value="zf-MYND"/>
    <property type="match status" value="1"/>
</dbReference>
<keyword evidence="3" id="KW-0862">Zinc</keyword>
<evidence type="ECO:0000256" key="1">
    <source>
        <dbReference type="ARBA" id="ARBA00022723"/>
    </source>
</evidence>
<dbReference type="GO" id="GO:0008270">
    <property type="term" value="F:zinc ion binding"/>
    <property type="evidence" value="ECO:0007669"/>
    <property type="project" value="UniProtKB-KW"/>
</dbReference>
<protein>
    <recommendedName>
        <fullName evidence="5">MYND-type domain-containing protein</fullName>
    </recommendedName>
</protein>
<evidence type="ECO:0000256" key="2">
    <source>
        <dbReference type="ARBA" id="ARBA00022771"/>
    </source>
</evidence>
<evidence type="ECO:0000259" key="5">
    <source>
        <dbReference type="PROSITE" id="PS50865"/>
    </source>
</evidence>
<dbReference type="InParanoid" id="A0A165PDS0"/>
<proteinExistence type="predicted"/>
<dbReference type="AlphaFoldDB" id="A0A165PDS0"/>
<dbReference type="EMBL" id="KV425890">
    <property type="protein sequence ID" value="KZW02026.1"/>
    <property type="molecule type" value="Genomic_DNA"/>
</dbReference>
<dbReference type="Gene3D" id="6.10.140.2220">
    <property type="match status" value="1"/>
</dbReference>
<feature type="domain" description="MYND-type" evidence="5">
    <location>
        <begin position="14"/>
        <end position="52"/>
    </location>
</feature>
<dbReference type="OrthoDB" id="341421at2759"/>
<sequence>MQNPFPPAHRLDKCNGCGLKDGPLDPCSTCAHALYCSKECRRNDWPQHKPLCRKIHRIDMHTFHVFLACFGHHIRSEMAKENVAMNHVITRYQRPIATAPHLVHLSNTPCQPASKVDDVSPAWYPTASSTEARQYLWKRISSDCSAFGLHLAIAISLLAQLYPASDIGLWLNGAAVTDFGLAFGAAPALQQNQMTYTYNGGAISGQNPSRHAWLYFTNTSGETATLDLALFSLNCGLLVSTTGFCDGLDGIETPPRFVPAVWRPVDNKQFYVERARMSVLRNAPLVKVAAIVNSNVNAATNIRIARYHPGVAEEMFTHLKSGLTGVTIDERMAGERLRVVLVWATTCAFQLRDVVVRNKSWYRWPKDWTGAIDYDPEDAENDCAKIAKAFNSRQHAAR</sequence>
<keyword evidence="1" id="KW-0479">Metal-binding</keyword>
<dbReference type="InterPro" id="IPR002893">
    <property type="entry name" value="Znf_MYND"/>
</dbReference>
<evidence type="ECO:0000313" key="7">
    <source>
        <dbReference type="Proteomes" id="UP000077266"/>
    </source>
</evidence>
<gene>
    <name evidence="6" type="ORF">EXIGLDRAFT_510671</name>
</gene>
<dbReference type="SUPFAM" id="SSF144232">
    <property type="entry name" value="HIT/MYND zinc finger-like"/>
    <property type="match status" value="1"/>
</dbReference>
<accession>A0A165PDS0</accession>
<evidence type="ECO:0000256" key="3">
    <source>
        <dbReference type="ARBA" id="ARBA00022833"/>
    </source>
</evidence>
<dbReference type="STRING" id="1314781.A0A165PDS0"/>
<evidence type="ECO:0000313" key="6">
    <source>
        <dbReference type="EMBL" id="KZW02026.1"/>
    </source>
</evidence>
<name>A0A165PDS0_EXIGL</name>
<reference evidence="6 7" key="1">
    <citation type="journal article" date="2016" name="Mol. Biol. Evol.">
        <title>Comparative Genomics of Early-Diverging Mushroom-Forming Fungi Provides Insights into the Origins of Lignocellulose Decay Capabilities.</title>
        <authorList>
            <person name="Nagy L.G."/>
            <person name="Riley R."/>
            <person name="Tritt A."/>
            <person name="Adam C."/>
            <person name="Daum C."/>
            <person name="Floudas D."/>
            <person name="Sun H."/>
            <person name="Yadav J.S."/>
            <person name="Pangilinan J."/>
            <person name="Larsson K.H."/>
            <person name="Matsuura K."/>
            <person name="Barry K."/>
            <person name="Labutti K."/>
            <person name="Kuo R."/>
            <person name="Ohm R.A."/>
            <person name="Bhattacharya S.S."/>
            <person name="Shirouzu T."/>
            <person name="Yoshinaga Y."/>
            <person name="Martin F.M."/>
            <person name="Grigoriev I.V."/>
            <person name="Hibbett D.S."/>
        </authorList>
    </citation>
    <scope>NUCLEOTIDE SEQUENCE [LARGE SCALE GENOMIC DNA]</scope>
    <source>
        <strain evidence="6 7">HHB12029</strain>
    </source>
</reference>
<dbReference type="PROSITE" id="PS50865">
    <property type="entry name" value="ZF_MYND_2"/>
    <property type="match status" value="1"/>
</dbReference>
<dbReference type="Proteomes" id="UP000077266">
    <property type="component" value="Unassembled WGS sequence"/>
</dbReference>
<keyword evidence="2 4" id="KW-0863">Zinc-finger</keyword>
<evidence type="ECO:0000256" key="4">
    <source>
        <dbReference type="PROSITE-ProRule" id="PRU00134"/>
    </source>
</evidence>
<keyword evidence="7" id="KW-1185">Reference proteome</keyword>